<accession>A0A4C1UF74</accession>
<dbReference type="AlphaFoldDB" id="A0A4C1UF74"/>
<keyword evidence="2" id="KW-1185">Reference proteome</keyword>
<dbReference type="EMBL" id="BGZK01000168">
    <property type="protein sequence ID" value="GBP24989.1"/>
    <property type="molecule type" value="Genomic_DNA"/>
</dbReference>
<dbReference type="Proteomes" id="UP000299102">
    <property type="component" value="Unassembled WGS sequence"/>
</dbReference>
<name>A0A4C1UF74_EUMVA</name>
<proteinExistence type="predicted"/>
<evidence type="ECO:0000313" key="1">
    <source>
        <dbReference type="EMBL" id="GBP24989.1"/>
    </source>
</evidence>
<gene>
    <name evidence="1" type="ORF">EVAR_94283_1</name>
</gene>
<protein>
    <submittedName>
        <fullName evidence="1">Uncharacterized protein</fullName>
    </submittedName>
</protein>
<organism evidence="1 2">
    <name type="scientific">Eumeta variegata</name>
    <name type="common">Bagworm moth</name>
    <name type="synonym">Eumeta japonica</name>
    <dbReference type="NCBI Taxonomy" id="151549"/>
    <lineage>
        <taxon>Eukaryota</taxon>
        <taxon>Metazoa</taxon>
        <taxon>Ecdysozoa</taxon>
        <taxon>Arthropoda</taxon>
        <taxon>Hexapoda</taxon>
        <taxon>Insecta</taxon>
        <taxon>Pterygota</taxon>
        <taxon>Neoptera</taxon>
        <taxon>Endopterygota</taxon>
        <taxon>Lepidoptera</taxon>
        <taxon>Glossata</taxon>
        <taxon>Ditrysia</taxon>
        <taxon>Tineoidea</taxon>
        <taxon>Psychidae</taxon>
        <taxon>Oiketicinae</taxon>
        <taxon>Eumeta</taxon>
    </lineage>
</organism>
<reference evidence="1 2" key="1">
    <citation type="journal article" date="2019" name="Commun. Biol.">
        <title>The bagworm genome reveals a unique fibroin gene that provides high tensile strength.</title>
        <authorList>
            <person name="Kono N."/>
            <person name="Nakamura H."/>
            <person name="Ohtoshi R."/>
            <person name="Tomita M."/>
            <person name="Numata K."/>
            <person name="Arakawa K."/>
        </authorList>
    </citation>
    <scope>NUCLEOTIDE SEQUENCE [LARGE SCALE GENOMIC DNA]</scope>
</reference>
<evidence type="ECO:0000313" key="2">
    <source>
        <dbReference type="Proteomes" id="UP000299102"/>
    </source>
</evidence>
<sequence length="89" mass="10136">MIDEWYLLLLSKACPKRNRFRNVRFLSPSRTPLAVAPGGDDGDSAEWRVRDGRARTASITRVVRTRSAYTPAAAYAVESDFRFDLIHHN</sequence>
<comment type="caution">
    <text evidence="1">The sequence shown here is derived from an EMBL/GenBank/DDBJ whole genome shotgun (WGS) entry which is preliminary data.</text>
</comment>